<dbReference type="EMBL" id="BSYO01000026">
    <property type="protein sequence ID" value="GMH23286.1"/>
    <property type="molecule type" value="Genomic_DNA"/>
</dbReference>
<protein>
    <submittedName>
        <fullName evidence="1">Uncharacterized protein</fullName>
    </submittedName>
</protein>
<reference evidence="1" key="1">
    <citation type="submission" date="2023-05" db="EMBL/GenBank/DDBJ databases">
        <title>Nepenthes gracilis genome sequencing.</title>
        <authorList>
            <person name="Fukushima K."/>
        </authorList>
    </citation>
    <scope>NUCLEOTIDE SEQUENCE</scope>
    <source>
        <strain evidence="1">SING2019-196</strain>
    </source>
</reference>
<organism evidence="1 2">
    <name type="scientific">Nepenthes gracilis</name>
    <name type="common">Slender pitcher plant</name>
    <dbReference type="NCBI Taxonomy" id="150966"/>
    <lineage>
        <taxon>Eukaryota</taxon>
        <taxon>Viridiplantae</taxon>
        <taxon>Streptophyta</taxon>
        <taxon>Embryophyta</taxon>
        <taxon>Tracheophyta</taxon>
        <taxon>Spermatophyta</taxon>
        <taxon>Magnoliopsida</taxon>
        <taxon>eudicotyledons</taxon>
        <taxon>Gunneridae</taxon>
        <taxon>Pentapetalae</taxon>
        <taxon>Caryophyllales</taxon>
        <taxon>Nepenthaceae</taxon>
        <taxon>Nepenthes</taxon>
    </lineage>
</organism>
<evidence type="ECO:0000313" key="2">
    <source>
        <dbReference type="Proteomes" id="UP001279734"/>
    </source>
</evidence>
<dbReference type="Proteomes" id="UP001279734">
    <property type="component" value="Unassembled WGS sequence"/>
</dbReference>
<name>A0AAD3T771_NEPGR</name>
<keyword evidence="2" id="KW-1185">Reference proteome</keyword>
<comment type="caution">
    <text evidence="1">The sequence shown here is derived from an EMBL/GenBank/DDBJ whole genome shotgun (WGS) entry which is preliminary data.</text>
</comment>
<gene>
    <name evidence="1" type="ORF">Nepgr_025129</name>
</gene>
<dbReference type="AlphaFoldDB" id="A0AAD3T771"/>
<accession>A0AAD3T771</accession>
<proteinExistence type="predicted"/>
<sequence>MMRITCPTLCVLENALMLEGRVLDSYSFQFSCEVWCERLQSTPFQNVDFCRIEELCPVGGLILQIYTRERKDLLFDPLVVLVV</sequence>
<evidence type="ECO:0000313" key="1">
    <source>
        <dbReference type="EMBL" id="GMH23286.1"/>
    </source>
</evidence>